<protein>
    <submittedName>
        <fullName evidence="8">Hemolysin activation/secretion protein-like protein</fullName>
    </submittedName>
</protein>
<dbReference type="GO" id="GO:0008320">
    <property type="term" value="F:protein transmembrane transporter activity"/>
    <property type="evidence" value="ECO:0007669"/>
    <property type="project" value="TreeGrafter"/>
</dbReference>
<dbReference type="InterPro" id="IPR013686">
    <property type="entry name" value="Polypept-transport_assoc_ShlB"/>
</dbReference>
<sequence>MRNPLVEPRARYFAGAHRPARRHRLTRLCLATLLLSSAFARAQSYRDVSPTPPPAPARPAAPPQPPQAESASAQVAVAALRGLVFEASASGSREAGAPGASANEAARAADGRIVARGLPPLDDAFLQGFAADLDRPLTFARLAEIRRAVVARYRESGLPLVDVYVPEQDVTDGVVRIAVASYRLGRVIPRGNRYFSDALLEGDMPLTAGDAIRESDVATGLALLNANPYRAVDVIYAPGEAESTTDVILQTADRFPMRVSAGYDNAGVPQLGRDRFFAGIDYGNLFGLDQQIAYQITASNDALSGNPDIEGRPNRPRFVAHALSYSAPLPWRDRIELFGVYAQSTPRLPDSYGQTGISAQASIRYDWRLTPFSGWQQQVQFGYDYKRSNNNLEFGGFQVFNSNTHIHQFLLAYDLNRSDASGQTRANATVVLSPGRLDADNRDAAFESARHGATPRYMYAQLSAQRDVALGAGFVAWGRAALQWTPDTLLPSEEMGLGGDSSVRGYLPYVVQGDRGWNVQTEIRTPPWSIGESGVAIQPFLFVDAGRVWNRIDQPTEPNNGSLVGIGGGFRFQVNRFVNVRGTFGYPLHAAVPAGSKAPVGMLYIVLGS</sequence>
<dbReference type="Proteomes" id="UP000198263">
    <property type="component" value="Unassembled WGS sequence"/>
</dbReference>
<dbReference type="PANTHER" id="PTHR34597">
    <property type="entry name" value="SLR1661 PROTEIN"/>
    <property type="match status" value="1"/>
</dbReference>
<dbReference type="Pfam" id="PF08479">
    <property type="entry name" value="POTRA_2"/>
    <property type="match status" value="1"/>
</dbReference>
<dbReference type="RefSeq" id="WP_087128016.1">
    <property type="nucleotide sequence ID" value="NZ_FCNV02000002.1"/>
</dbReference>
<organism evidence="8 9">
    <name type="scientific">Caballeronia concitans</name>
    <dbReference type="NCBI Taxonomy" id="1777133"/>
    <lineage>
        <taxon>Bacteria</taxon>
        <taxon>Pseudomonadati</taxon>
        <taxon>Pseudomonadota</taxon>
        <taxon>Betaproteobacteria</taxon>
        <taxon>Burkholderiales</taxon>
        <taxon>Burkholderiaceae</taxon>
        <taxon>Caballeronia</taxon>
    </lineage>
</organism>
<evidence type="ECO:0000313" key="8">
    <source>
        <dbReference type="EMBL" id="SAL24426.1"/>
    </source>
</evidence>
<dbReference type="Gene3D" id="2.40.160.50">
    <property type="entry name" value="membrane protein fhac: a member of the omp85/tpsb transporter family"/>
    <property type="match status" value="1"/>
</dbReference>
<evidence type="ECO:0000256" key="2">
    <source>
        <dbReference type="ARBA" id="ARBA00022692"/>
    </source>
</evidence>
<dbReference type="OrthoDB" id="9763372at2"/>
<accession>A0A658QUZ8</accession>
<dbReference type="PANTHER" id="PTHR34597:SF3">
    <property type="entry name" value="OUTER MEMBRANE TRANSPORTER CDIB"/>
    <property type="match status" value="1"/>
</dbReference>
<keyword evidence="9" id="KW-1185">Reference proteome</keyword>
<name>A0A658QUZ8_9BURK</name>
<dbReference type="EMBL" id="FCNV02000002">
    <property type="protein sequence ID" value="SAL24426.1"/>
    <property type="molecule type" value="Genomic_DNA"/>
</dbReference>
<evidence type="ECO:0000256" key="3">
    <source>
        <dbReference type="ARBA" id="ARBA00023237"/>
    </source>
</evidence>
<evidence type="ECO:0000256" key="4">
    <source>
        <dbReference type="SAM" id="MobiDB-lite"/>
    </source>
</evidence>
<proteinExistence type="predicted"/>
<evidence type="ECO:0000256" key="5">
    <source>
        <dbReference type="SAM" id="SignalP"/>
    </source>
</evidence>
<dbReference type="GO" id="GO:0098046">
    <property type="term" value="C:type V protein secretion system complex"/>
    <property type="evidence" value="ECO:0007669"/>
    <property type="project" value="TreeGrafter"/>
</dbReference>
<keyword evidence="1" id="KW-1134">Transmembrane beta strand</keyword>
<evidence type="ECO:0000313" key="9">
    <source>
        <dbReference type="Proteomes" id="UP000198263"/>
    </source>
</evidence>
<evidence type="ECO:0000259" key="6">
    <source>
        <dbReference type="Pfam" id="PF03865"/>
    </source>
</evidence>
<dbReference type="AlphaFoldDB" id="A0A658QUZ8"/>
<gene>
    <name evidence="8" type="ORF">AWB72_01876</name>
</gene>
<feature type="signal peptide" evidence="5">
    <location>
        <begin position="1"/>
        <end position="42"/>
    </location>
</feature>
<feature type="chain" id="PRO_5024951904" evidence="5">
    <location>
        <begin position="43"/>
        <end position="609"/>
    </location>
</feature>
<keyword evidence="5" id="KW-0732">Signal</keyword>
<feature type="region of interest" description="Disordered" evidence="4">
    <location>
        <begin position="45"/>
        <end position="72"/>
    </location>
</feature>
<keyword evidence="1" id="KW-0472">Membrane</keyword>
<dbReference type="Pfam" id="PF03865">
    <property type="entry name" value="ShlB"/>
    <property type="match status" value="1"/>
</dbReference>
<dbReference type="GO" id="GO:0046819">
    <property type="term" value="P:protein secretion by the type V secretion system"/>
    <property type="evidence" value="ECO:0007669"/>
    <property type="project" value="TreeGrafter"/>
</dbReference>
<keyword evidence="2" id="KW-0812">Transmembrane</keyword>
<evidence type="ECO:0000256" key="1">
    <source>
        <dbReference type="ARBA" id="ARBA00022452"/>
    </source>
</evidence>
<evidence type="ECO:0000259" key="7">
    <source>
        <dbReference type="Pfam" id="PF08479"/>
    </source>
</evidence>
<feature type="compositionally biased region" description="Pro residues" evidence="4">
    <location>
        <begin position="50"/>
        <end position="66"/>
    </location>
</feature>
<reference evidence="8 9" key="1">
    <citation type="submission" date="2016-01" db="EMBL/GenBank/DDBJ databases">
        <authorList>
            <person name="Peeters C."/>
        </authorList>
    </citation>
    <scope>NUCLEOTIDE SEQUENCE [LARGE SCALE GENOMIC DNA]</scope>
    <source>
        <strain evidence="8">LMG 29315</strain>
    </source>
</reference>
<dbReference type="Gene3D" id="3.10.20.310">
    <property type="entry name" value="membrane protein fhac"/>
    <property type="match status" value="1"/>
</dbReference>
<comment type="caution">
    <text evidence="8">The sequence shown here is derived from an EMBL/GenBank/DDBJ whole genome shotgun (WGS) entry which is preliminary data.</text>
</comment>
<feature type="domain" description="Haemolysin activator HlyB C-terminal" evidence="6">
    <location>
        <begin position="244"/>
        <end position="571"/>
    </location>
</feature>
<dbReference type="InterPro" id="IPR051544">
    <property type="entry name" value="TPS_OM_transporter"/>
</dbReference>
<dbReference type="InterPro" id="IPR005565">
    <property type="entry name" value="Hemolysn_activator_HlyB_C"/>
</dbReference>
<keyword evidence="3" id="KW-0998">Cell outer membrane</keyword>
<feature type="domain" description="Polypeptide-transport-associated ShlB-type" evidence="7">
    <location>
        <begin position="132"/>
        <end position="179"/>
    </location>
</feature>